<proteinExistence type="predicted"/>
<feature type="signal peptide" evidence="2">
    <location>
        <begin position="1"/>
        <end position="25"/>
    </location>
</feature>
<dbReference type="InterPro" id="IPR011041">
    <property type="entry name" value="Quinoprot_gluc/sorb_DH_b-prop"/>
</dbReference>
<evidence type="ECO:0000256" key="2">
    <source>
        <dbReference type="SAM" id="SignalP"/>
    </source>
</evidence>
<dbReference type="AlphaFoldDB" id="D3Q9F8"/>
<dbReference type="InterPro" id="IPR013320">
    <property type="entry name" value="ConA-like_dom_sf"/>
</dbReference>
<evidence type="ECO:0000256" key="1">
    <source>
        <dbReference type="SAM" id="MobiDB-lite"/>
    </source>
</evidence>
<feature type="chain" id="PRO_5003049666" evidence="2">
    <location>
        <begin position="26"/>
        <end position="1029"/>
    </location>
</feature>
<dbReference type="HOGENOM" id="CLU_294553_0_0_11"/>
<dbReference type="KEGG" id="sna:Snas_2965"/>
<dbReference type="PROSITE" id="PS50093">
    <property type="entry name" value="PKD"/>
    <property type="match status" value="1"/>
</dbReference>
<dbReference type="InterPro" id="IPR011042">
    <property type="entry name" value="6-blade_b-propeller_TolB-like"/>
</dbReference>
<sequence>MFKRIAFAIVILLTSATLTASTATAAPPADFDKTLISDGLNVPTAFRFASGGRILVAEKDGAIRLIVNGVLRADPMITLSTAGADERGLLGLELDPAFDTNGYVYVGYTHTDNRNRLSRFTATGSTIDPGSELVLLQSDQESNVFHHGGEIRFAPDGTLYWSLGMNTINVNSEQLGNLHGKIHRINPDGTIPGDNPFAGVPGAEPSIWAYGLRNPFRFDLIGSGPNAGRLLSGDVGGSAWEEINLIERGANYGWPKAEGLCDGCPYAQPVHTYPHTAPPASAGSITSVEIYTGGQFGSQYDNAVFFADYTLGFIKYLKMDDEFRSVISVNDFDTAAGTPVQLTTGPDGALYQLNIYPGELYRIAPSGGNRAPEAKAAASPDNGLAPLRVRFSSAGSDDPDNDPISYRWDFGDGTTSTRANPSHTFFRNGKYQVKLTVSDGTKTDTATVPVQVGNRRPSATITAPADGFKYDAGDTISFAGTGTDPEDGRLGPASMSWTVMFHHADHVHPFLGPVDGVASGEFTIPRAPDNLANTWYRIHLKVTDSGGLTRSTYVDVKPNLVTLTVKTGTPGLSFTVDGIPHNGTLTETAVVGVERTLDVPPLQYANDTRYQFASWSDGGDAAHTIVTPERDTVYTVDFTELPRPPDPWVETNVGARTQDGWASYKDGEFTVNGSGWDIWDTTDEFHYANRPLSGDGRITARLTSQTDTDDWAKAGVMIKESTQAGARYAAVAVTPDNGVRMQANFNEDDGGFAYQPGNAWLRLTRSGDTFTAETSDDGTNWTRIGTTTLTMAKDVTIGLFSTAHDNTEFSKAVFDSVDVSGVPGPVPEPWTCGDVGDPRLPGSAAHENGTFTITGAGDDIWATSDQFHYCHRQLDGDGRITARVTGQADTDDWAKTGVMMKQSTQAGSPYVAAFVTPEHGVRTQTGFDTDTAGTQTGTPAWVRLERVGDTVTAYESPDGQQWTAIATATLSGPVTVGLFVTSHNGSVPNTSTLDSVDVDGPAEVEASLHNGMTSGSREDQGCGPLIFGP</sequence>
<evidence type="ECO:0000313" key="5">
    <source>
        <dbReference type="Proteomes" id="UP000000844"/>
    </source>
</evidence>
<name>D3Q9F8_STANL</name>
<dbReference type="Gene3D" id="2.60.120.200">
    <property type="match status" value="2"/>
</dbReference>
<dbReference type="STRING" id="446470.Snas_2965"/>
<dbReference type="CDD" id="cd00146">
    <property type="entry name" value="PKD"/>
    <property type="match status" value="1"/>
</dbReference>
<feature type="domain" description="PKD" evidence="3">
    <location>
        <begin position="372"/>
        <end position="452"/>
    </location>
</feature>
<evidence type="ECO:0000313" key="4">
    <source>
        <dbReference type="EMBL" id="ADD42640.1"/>
    </source>
</evidence>
<protein>
    <submittedName>
        <fullName evidence="4">PKD domain containing protein</fullName>
    </submittedName>
</protein>
<gene>
    <name evidence="4" type="ordered locus">Snas_2965</name>
</gene>
<dbReference type="Proteomes" id="UP000000844">
    <property type="component" value="Chromosome"/>
</dbReference>
<dbReference type="eggNOG" id="COG3506">
    <property type="taxonomic scope" value="Bacteria"/>
</dbReference>
<organism evidence="4 5">
    <name type="scientific">Stackebrandtia nassauensis (strain DSM 44728 / CIP 108903 / NRRL B-16338 / NBRC 102104 / LLR-40K-21)</name>
    <dbReference type="NCBI Taxonomy" id="446470"/>
    <lineage>
        <taxon>Bacteria</taxon>
        <taxon>Bacillati</taxon>
        <taxon>Actinomycetota</taxon>
        <taxon>Actinomycetes</taxon>
        <taxon>Glycomycetales</taxon>
        <taxon>Glycomycetaceae</taxon>
        <taxon>Stackebrandtia</taxon>
    </lineage>
</organism>
<dbReference type="Gene3D" id="2.120.10.30">
    <property type="entry name" value="TolB, C-terminal domain"/>
    <property type="match status" value="1"/>
</dbReference>
<dbReference type="SUPFAM" id="SSF50952">
    <property type="entry name" value="Soluble quinoprotein glucose dehydrogenase"/>
    <property type="match status" value="1"/>
</dbReference>
<dbReference type="Pfam" id="PF07995">
    <property type="entry name" value="GSDH"/>
    <property type="match status" value="1"/>
</dbReference>
<dbReference type="SUPFAM" id="SSF49299">
    <property type="entry name" value="PKD domain"/>
    <property type="match status" value="1"/>
</dbReference>
<dbReference type="InterPro" id="IPR035986">
    <property type="entry name" value="PKD_dom_sf"/>
</dbReference>
<dbReference type="Pfam" id="PF18911">
    <property type="entry name" value="PKD_4"/>
    <property type="match status" value="1"/>
</dbReference>
<dbReference type="InterPro" id="IPR000601">
    <property type="entry name" value="PKD_dom"/>
</dbReference>
<dbReference type="SMART" id="SM00089">
    <property type="entry name" value="PKD"/>
    <property type="match status" value="1"/>
</dbReference>
<dbReference type="PANTHER" id="PTHR19328">
    <property type="entry name" value="HEDGEHOG-INTERACTING PROTEIN"/>
    <property type="match status" value="1"/>
</dbReference>
<dbReference type="PANTHER" id="PTHR19328:SF75">
    <property type="entry name" value="ALDOSE SUGAR DEHYDROGENASE YLII"/>
    <property type="match status" value="1"/>
</dbReference>
<keyword evidence="2" id="KW-0732">Signal</keyword>
<accession>D3Q9F8</accession>
<dbReference type="SUPFAM" id="SSF49899">
    <property type="entry name" value="Concanavalin A-like lectins/glucanases"/>
    <property type="match status" value="1"/>
</dbReference>
<evidence type="ECO:0000259" key="3">
    <source>
        <dbReference type="PROSITE" id="PS50093"/>
    </source>
</evidence>
<dbReference type="Gene3D" id="2.60.40.10">
    <property type="entry name" value="Immunoglobulins"/>
    <property type="match status" value="1"/>
</dbReference>
<keyword evidence="5" id="KW-1185">Reference proteome</keyword>
<dbReference type="GO" id="GO:0005975">
    <property type="term" value="P:carbohydrate metabolic process"/>
    <property type="evidence" value="ECO:0007669"/>
    <property type="project" value="UniProtKB-ARBA"/>
</dbReference>
<reference evidence="4 5" key="1">
    <citation type="journal article" date="2009" name="Stand. Genomic Sci.">
        <title>Complete genome sequence of Stackebrandtia nassauensis type strain (LLR-40K-21).</title>
        <authorList>
            <person name="Munk C."/>
            <person name="Lapidus A."/>
            <person name="Copeland A."/>
            <person name="Jando M."/>
            <person name="Mayilraj S."/>
            <person name="Glavina Del Rio T."/>
            <person name="Nolan M."/>
            <person name="Chen F."/>
            <person name="Lucas S."/>
            <person name="Tice H."/>
            <person name="Cheng J.F."/>
            <person name="Han C."/>
            <person name="Detter J.C."/>
            <person name="Bruce D."/>
            <person name="Goodwin L."/>
            <person name="Chain P."/>
            <person name="Pitluck S."/>
            <person name="Goker M."/>
            <person name="Ovchinikova G."/>
            <person name="Pati A."/>
            <person name="Ivanova N."/>
            <person name="Mavromatis K."/>
            <person name="Chen A."/>
            <person name="Palaniappan K."/>
            <person name="Land M."/>
            <person name="Hauser L."/>
            <person name="Chang Y.J."/>
            <person name="Jeffries C.D."/>
            <person name="Bristow J."/>
            <person name="Eisen J.A."/>
            <person name="Markowitz V."/>
            <person name="Hugenholtz P."/>
            <person name="Kyrpides N.C."/>
            <person name="Klenk H.P."/>
        </authorList>
    </citation>
    <scope>NUCLEOTIDE SEQUENCE [LARGE SCALE GENOMIC DNA]</scope>
    <source>
        <strain evidence="5">DSM 44728 / CIP 108903 / NRRL B-16338 / NBRC 102104 / LLR-40K-21</strain>
    </source>
</reference>
<feature type="region of interest" description="Disordered" evidence="1">
    <location>
        <begin position="391"/>
        <end position="421"/>
    </location>
</feature>
<dbReference type="InterPro" id="IPR013783">
    <property type="entry name" value="Ig-like_fold"/>
</dbReference>
<dbReference type="eggNOG" id="COG3291">
    <property type="taxonomic scope" value="Bacteria"/>
</dbReference>
<dbReference type="EMBL" id="CP001778">
    <property type="protein sequence ID" value="ADD42640.1"/>
    <property type="molecule type" value="Genomic_DNA"/>
</dbReference>
<dbReference type="InterPro" id="IPR022409">
    <property type="entry name" value="PKD/Chitinase_dom"/>
</dbReference>
<dbReference type="eggNOG" id="COG2133">
    <property type="taxonomic scope" value="Bacteria"/>
</dbReference>
<dbReference type="InterPro" id="IPR012938">
    <property type="entry name" value="Glc/Sorbosone_DH"/>
</dbReference>
<dbReference type="OrthoDB" id="159306at2"/>
<dbReference type="RefSeq" id="WP_013018211.1">
    <property type="nucleotide sequence ID" value="NC_013947.1"/>
</dbReference>